<dbReference type="GO" id="GO:0008270">
    <property type="term" value="F:zinc ion binding"/>
    <property type="evidence" value="ECO:0007669"/>
    <property type="project" value="InterPro"/>
</dbReference>
<dbReference type="SUPFAM" id="SSF56281">
    <property type="entry name" value="Metallo-hydrolase/oxidoreductase"/>
    <property type="match status" value="1"/>
</dbReference>
<dbReference type="Gene3D" id="3.60.15.10">
    <property type="entry name" value="Ribonuclease Z/Hydroxyacylglutathione hydrolase-like"/>
    <property type="match status" value="1"/>
</dbReference>
<dbReference type="InterPro" id="IPR036866">
    <property type="entry name" value="RibonucZ/Hydroxyglut_hydro"/>
</dbReference>
<accession>A0A840DKY5</accession>
<organism evidence="2 3">
    <name type="scientific">Anoxybacteroides voinovskiense</name>
    <dbReference type="NCBI Taxonomy" id="230470"/>
    <lineage>
        <taxon>Bacteria</taxon>
        <taxon>Bacillati</taxon>
        <taxon>Bacillota</taxon>
        <taxon>Bacilli</taxon>
        <taxon>Bacillales</taxon>
        <taxon>Anoxybacillaceae</taxon>
        <taxon>Anoxybacteroides</taxon>
    </lineage>
</organism>
<dbReference type="InterPro" id="IPR001279">
    <property type="entry name" value="Metallo-B-lactamas"/>
</dbReference>
<keyword evidence="3" id="KW-1185">Reference proteome</keyword>
<dbReference type="Pfam" id="PF12706">
    <property type="entry name" value="Lactamase_B_2"/>
    <property type="match status" value="1"/>
</dbReference>
<dbReference type="GO" id="GO:0070290">
    <property type="term" value="F:N-acylphosphatidylethanolamine-specific phospholipase D activity"/>
    <property type="evidence" value="ECO:0007669"/>
    <property type="project" value="InterPro"/>
</dbReference>
<dbReference type="GO" id="GO:0005737">
    <property type="term" value="C:cytoplasm"/>
    <property type="evidence" value="ECO:0007669"/>
    <property type="project" value="TreeGrafter"/>
</dbReference>
<dbReference type="RefSeq" id="WP_183182802.1">
    <property type="nucleotide sequence ID" value="NZ_BMNP01000002.1"/>
</dbReference>
<dbReference type="PANTHER" id="PTHR15032:SF36">
    <property type="entry name" value="METALLO-BETA-LACTAMASE DOMAIN-CONTAINING PROTEIN"/>
    <property type="match status" value="1"/>
</dbReference>
<dbReference type="PANTHER" id="PTHR15032">
    <property type="entry name" value="N-ACYL-PHOSPHATIDYLETHANOLAMINE-HYDROLYZING PHOSPHOLIPASE D"/>
    <property type="match status" value="1"/>
</dbReference>
<dbReference type="AlphaFoldDB" id="A0A840DKY5"/>
<dbReference type="Proteomes" id="UP000559598">
    <property type="component" value="Unassembled WGS sequence"/>
</dbReference>
<comment type="caution">
    <text evidence="2">The sequence shown here is derived from an EMBL/GenBank/DDBJ whole genome shotgun (WGS) entry which is preliminary data.</text>
</comment>
<evidence type="ECO:0000313" key="2">
    <source>
        <dbReference type="EMBL" id="MBB4072365.1"/>
    </source>
</evidence>
<dbReference type="EMBL" id="JACIDE010000001">
    <property type="protein sequence ID" value="MBB4072365.1"/>
    <property type="molecule type" value="Genomic_DNA"/>
</dbReference>
<evidence type="ECO:0000259" key="1">
    <source>
        <dbReference type="Pfam" id="PF12706"/>
    </source>
</evidence>
<proteinExistence type="predicted"/>
<name>A0A840DKY5_9BACL</name>
<dbReference type="PIRSF" id="PIRSF038896">
    <property type="entry name" value="NAPE-PLD"/>
    <property type="match status" value="1"/>
</dbReference>
<reference evidence="2 3" key="1">
    <citation type="submission" date="2020-08" db="EMBL/GenBank/DDBJ databases">
        <title>Genomic Encyclopedia of Type Strains, Phase IV (KMG-IV): sequencing the most valuable type-strain genomes for metagenomic binning, comparative biology and taxonomic classification.</title>
        <authorList>
            <person name="Goeker M."/>
        </authorList>
    </citation>
    <scope>NUCLEOTIDE SEQUENCE [LARGE SCALE GENOMIC DNA]</scope>
    <source>
        <strain evidence="2 3">DSM 17075</strain>
    </source>
</reference>
<protein>
    <submittedName>
        <fullName evidence="2">L-ascorbate metabolism protein UlaG (Beta-lactamase superfamily)</fullName>
    </submittedName>
</protein>
<feature type="domain" description="Metallo-beta-lactamase" evidence="1">
    <location>
        <begin position="74"/>
        <end position="262"/>
    </location>
</feature>
<gene>
    <name evidence="2" type="ORF">GGR02_000111</name>
</gene>
<evidence type="ECO:0000313" key="3">
    <source>
        <dbReference type="Proteomes" id="UP000559598"/>
    </source>
</evidence>
<dbReference type="InterPro" id="IPR024884">
    <property type="entry name" value="NAPE-PLD"/>
</dbReference>
<sequence>MKRYENLDGVSTKKTFADFRRWQQERKQKKKDLSYNVPHVERPEYTQLHTNQSRPLLAWVGHSTFVMQINGITIVTDPVWALRMGIAKRLTAPGIPIEEMPPVDVVLISHGHYDHLHFASIKKLKGNPCFFVPVGLGCLFRRRGYPHVTEFSWWEEKEYKGSTFTFVPAQHWTRRTLFDMNTSHWGGWVVQATGQPTVYFAGDSGYFRGFREIGDRFAIDYALLPIGAYEPEWFMGPQHTTPEEAVQAFLDCRAKTFIPMHYGTFLLADDTPKEALDRLVAEWQRRQLEPERLTCLKLGEVLHCVTFSNEKAPIV</sequence>